<feature type="coiled-coil region" evidence="1">
    <location>
        <begin position="48"/>
        <end position="104"/>
    </location>
</feature>
<evidence type="ECO:0000259" key="2">
    <source>
        <dbReference type="Pfam" id="PF23343"/>
    </source>
</evidence>
<keyword evidence="1" id="KW-0175">Coiled coil</keyword>
<dbReference type="InterPro" id="IPR056906">
    <property type="entry name" value="ORF2/G2P_dom"/>
</dbReference>
<feature type="domain" description="Replication-associated protein ORF2/G2P" evidence="2">
    <location>
        <begin position="121"/>
        <end position="226"/>
    </location>
</feature>
<dbReference type="AlphaFoldDB" id="A0A3E3E5L8"/>
<reference evidence="3 4" key="1">
    <citation type="submission" date="2018-08" db="EMBL/GenBank/DDBJ databases">
        <title>A genome reference for cultivated species of the human gut microbiota.</title>
        <authorList>
            <person name="Zou Y."/>
            <person name="Xue W."/>
            <person name="Luo G."/>
        </authorList>
    </citation>
    <scope>NUCLEOTIDE SEQUENCE [LARGE SCALE GENOMIC DNA]</scope>
    <source>
        <strain evidence="3 4">OM06-4</strain>
    </source>
</reference>
<proteinExistence type="predicted"/>
<dbReference type="RefSeq" id="WP_117582672.1">
    <property type="nucleotide sequence ID" value="NZ_QUSL01000066.1"/>
</dbReference>
<evidence type="ECO:0000256" key="1">
    <source>
        <dbReference type="SAM" id="Coils"/>
    </source>
</evidence>
<protein>
    <recommendedName>
        <fullName evidence="2">Replication-associated protein ORF2/G2P domain-containing protein</fullName>
    </recommendedName>
</protein>
<organism evidence="3 4">
    <name type="scientific">Thomasclavelia ramosa</name>
    <dbReference type="NCBI Taxonomy" id="1547"/>
    <lineage>
        <taxon>Bacteria</taxon>
        <taxon>Bacillati</taxon>
        <taxon>Bacillota</taxon>
        <taxon>Erysipelotrichia</taxon>
        <taxon>Erysipelotrichales</taxon>
        <taxon>Coprobacillaceae</taxon>
        <taxon>Thomasclavelia</taxon>
    </lineage>
</organism>
<dbReference type="Proteomes" id="UP000261032">
    <property type="component" value="Unassembled WGS sequence"/>
</dbReference>
<evidence type="ECO:0000313" key="4">
    <source>
        <dbReference type="Proteomes" id="UP000261032"/>
    </source>
</evidence>
<dbReference type="EMBL" id="QUSL01000066">
    <property type="protein sequence ID" value="RGD76645.1"/>
    <property type="molecule type" value="Genomic_DNA"/>
</dbReference>
<dbReference type="Pfam" id="PF23343">
    <property type="entry name" value="REP_ORF2-G2P"/>
    <property type="match status" value="1"/>
</dbReference>
<accession>A0A3E3E5L8</accession>
<name>A0A3E3E5L8_9FIRM</name>
<gene>
    <name evidence="3" type="ORF">DXB93_18515</name>
</gene>
<sequence length="301" mass="35973">MIKQPTINYNYKIIKSGGYTELYIYHDRTMSRKDDSLKKLLDSWVEETKDVKAENEIEKEKEEILENEKKKNDLELTDKEKELIKKIKKEKKKNKKNVRRSKLRLRRLINSNLGQYQELDKFLTLTCPNLKDRNEAVRLFKIFIQKLRYNFGKQFAYIAVMEIQDGSRLEDKTKATNDIHFHTLLFNLPYIPKKTLQEIWGNGIVDIRKIRDYKDPAGYLVNYLVDDDTLNIHGKRTYFPSKNLIKPVELLSTDFKDVLELYDKLKCEIVFTDTFESEYIGKVTYVKFKNMEIERLIENEK</sequence>
<evidence type="ECO:0000313" key="3">
    <source>
        <dbReference type="EMBL" id="RGD76645.1"/>
    </source>
</evidence>
<comment type="caution">
    <text evidence="3">The sequence shown here is derived from an EMBL/GenBank/DDBJ whole genome shotgun (WGS) entry which is preliminary data.</text>
</comment>